<comment type="subcellular location">
    <subcellularLocation>
        <location evidence="1">Membrane</location>
        <topology evidence="1">Multi-pass membrane protein</topology>
    </subcellularLocation>
</comment>
<dbReference type="InterPro" id="IPR035906">
    <property type="entry name" value="MetI-like_sf"/>
</dbReference>
<dbReference type="EMBL" id="DXCM01000006">
    <property type="protein sequence ID" value="HIY91413.1"/>
    <property type="molecule type" value="Genomic_DNA"/>
</dbReference>
<keyword evidence="4 5" id="KW-0472">Membrane</keyword>
<accession>A0A9D2CMV8</accession>
<name>A0A9D2CMV8_9LACO</name>
<evidence type="ECO:0000256" key="5">
    <source>
        <dbReference type="SAM" id="Phobius"/>
    </source>
</evidence>
<reference evidence="6" key="2">
    <citation type="submission" date="2021-04" db="EMBL/GenBank/DDBJ databases">
        <authorList>
            <person name="Gilroy R."/>
        </authorList>
    </citation>
    <scope>NUCLEOTIDE SEQUENCE</scope>
    <source>
        <strain evidence="6">3204</strain>
    </source>
</reference>
<dbReference type="GO" id="GO:0016020">
    <property type="term" value="C:membrane"/>
    <property type="evidence" value="ECO:0007669"/>
    <property type="project" value="UniProtKB-SubCell"/>
</dbReference>
<evidence type="ECO:0000313" key="6">
    <source>
        <dbReference type="EMBL" id="HIY91413.1"/>
    </source>
</evidence>
<gene>
    <name evidence="6" type="ORF">H9820_00530</name>
</gene>
<protein>
    <submittedName>
        <fullName evidence="6">Carbohydrate ABC transporter permease</fullName>
    </submittedName>
</protein>
<evidence type="ECO:0000256" key="4">
    <source>
        <dbReference type="ARBA" id="ARBA00023136"/>
    </source>
</evidence>
<keyword evidence="3 5" id="KW-1133">Transmembrane helix</keyword>
<organism evidence="6 7">
    <name type="scientific">Candidatus Companilactobacillus pullicola</name>
    <dbReference type="NCBI Taxonomy" id="2838523"/>
    <lineage>
        <taxon>Bacteria</taxon>
        <taxon>Bacillati</taxon>
        <taxon>Bacillota</taxon>
        <taxon>Bacilli</taxon>
        <taxon>Lactobacillales</taxon>
        <taxon>Lactobacillaceae</taxon>
        <taxon>Companilactobacillus</taxon>
    </lineage>
</organism>
<evidence type="ECO:0000256" key="2">
    <source>
        <dbReference type="ARBA" id="ARBA00022692"/>
    </source>
</evidence>
<feature type="non-terminal residue" evidence="6">
    <location>
        <position position="71"/>
    </location>
</feature>
<evidence type="ECO:0000256" key="3">
    <source>
        <dbReference type="ARBA" id="ARBA00022989"/>
    </source>
</evidence>
<dbReference type="Gene3D" id="1.10.3720.10">
    <property type="entry name" value="MetI-like"/>
    <property type="match status" value="1"/>
</dbReference>
<evidence type="ECO:0000313" key="7">
    <source>
        <dbReference type="Proteomes" id="UP000824013"/>
    </source>
</evidence>
<feature type="transmembrane region" description="Helical" evidence="5">
    <location>
        <begin position="13"/>
        <end position="36"/>
    </location>
</feature>
<sequence>MANIDERAVLKNIFSYFLLILLAVVILIPFFIGIWTSFLPTADILKGNYFSTNISLTNYFDAFTNTPILRY</sequence>
<proteinExistence type="predicted"/>
<evidence type="ECO:0000256" key="1">
    <source>
        <dbReference type="ARBA" id="ARBA00004141"/>
    </source>
</evidence>
<keyword evidence="2 5" id="KW-0812">Transmembrane</keyword>
<comment type="caution">
    <text evidence="6">The sequence shown here is derived from an EMBL/GenBank/DDBJ whole genome shotgun (WGS) entry which is preliminary data.</text>
</comment>
<reference evidence="6" key="1">
    <citation type="journal article" date="2021" name="PeerJ">
        <title>Extensive microbial diversity within the chicken gut microbiome revealed by metagenomics and culture.</title>
        <authorList>
            <person name="Gilroy R."/>
            <person name="Ravi A."/>
            <person name="Getino M."/>
            <person name="Pursley I."/>
            <person name="Horton D.L."/>
            <person name="Alikhan N.F."/>
            <person name="Baker D."/>
            <person name="Gharbi K."/>
            <person name="Hall N."/>
            <person name="Watson M."/>
            <person name="Adriaenssens E.M."/>
            <person name="Foster-Nyarko E."/>
            <person name="Jarju S."/>
            <person name="Secka A."/>
            <person name="Antonio M."/>
            <person name="Oren A."/>
            <person name="Chaudhuri R.R."/>
            <person name="La Ragione R."/>
            <person name="Hildebrand F."/>
            <person name="Pallen M.J."/>
        </authorList>
    </citation>
    <scope>NUCLEOTIDE SEQUENCE</scope>
    <source>
        <strain evidence="6">3204</strain>
    </source>
</reference>
<dbReference type="SUPFAM" id="SSF161098">
    <property type="entry name" value="MetI-like"/>
    <property type="match status" value="1"/>
</dbReference>
<dbReference type="AlphaFoldDB" id="A0A9D2CMV8"/>
<dbReference type="Proteomes" id="UP000824013">
    <property type="component" value="Unassembled WGS sequence"/>
</dbReference>